<dbReference type="SUPFAM" id="SSF53850">
    <property type="entry name" value="Periplasmic binding protein-like II"/>
    <property type="match status" value="1"/>
</dbReference>
<feature type="transmembrane region" description="Helical" evidence="16">
    <location>
        <begin position="614"/>
        <end position="632"/>
    </location>
</feature>
<evidence type="ECO:0000313" key="18">
    <source>
        <dbReference type="EMBL" id="CAH9094802.1"/>
    </source>
</evidence>
<evidence type="ECO:0000256" key="14">
    <source>
        <dbReference type="PIRSR" id="PIRSR037090-50"/>
    </source>
</evidence>
<keyword evidence="3 13" id="KW-0813">Transport</keyword>
<evidence type="ECO:0000256" key="1">
    <source>
        <dbReference type="ARBA" id="ARBA00004141"/>
    </source>
</evidence>
<evidence type="ECO:0000256" key="4">
    <source>
        <dbReference type="ARBA" id="ARBA00022692"/>
    </source>
</evidence>
<comment type="caution">
    <text evidence="18">The sequence shown here is derived from an EMBL/GenBank/DDBJ whole genome shotgun (WGS) entry which is preliminary data.</text>
</comment>
<dbReference type="SUPFAM" id="SSF53822">
    <property type="entry name" value="Periplasmic binding protein-like I"/>
    <property type="match status" value="1"/>
</dbReference>
<dbReference type="FunFam" id="3.40.50.2300:FF:000081">
    <property type="entry name" value="Glutamate receptor"/>
    <property type="match status" value="1"/>
</dbReference>
<proteinExistence type="inferred from homology"/>
<dbReference type="Gene3D" id="3.40.190.10">
    <property type="entry name" value="Periplasmic binding protein-like II"/>
    <property type="match status" value="2"/>
</dbReference>
<dbReference type="CDD" id="cd13686">
    <property type="entry name" value="GluR_Plant"/>
    <property type="match status" value="1"/>
</dbReference>
<dbReference type="CDD" id="cd19990">
    <property type="entry name" value="PBP1_GABAb_receptor_plant"/>
    <property type="match status" value="1"/>
</dbReference>
<dbReference type="SMART" id="SM00079">
    <property type="entry name" value="PBPe"/>
    <property type="match status" value="1"/>
</dbReference>
<dbReference type="FunFam" id="3.40.190.10:FF:000054">
    <property type="entry name" value="Glutamate receptor"/>
    <property type="match status" value="1"/>
</dbReference>
<keyword evidence="6 16" id="KW-1133">Transmembrane helix</keyword>
<evidence type="ECO:0000256" key="16">
    <source>
        <dbReference type="SAM" id="Phobius"/>
    </source>
</evidence>
<dbReference type="GO" id="GO:0004930">
    <property type="term" value="F:G protein-coupled receptor activity"/>
    <property type="evidence" value="ECO:0007669"/>
    <property type="project" value="InterPro"/>
</dbReference>
<dbReference type="InterPro" id="IPR001320">
    <property type="entry name" value="Iontro_rcpt_C"/>
</dbReference>
<protein>
    <recommendedName>
        <fullName evidence="13">Glutamate receptor</fullName>
    </recommendedName>
</protein>
<feature type="transmembrane region" description="Helical" evidence="16">
    <location>
        <begin position="854"/>
        <end position="878"/>
    </location>
</feature>
<keyword evidence="11 13" id="KW-1071">Ligand-gated ion channel</keyword>
<keyword evidence="19" id="KW-1185">Reference proteome</keyword>
<dbReference type="AlphaFoldDB" id="A0A9P0ZC23"/>
<dbReference type="Gene3D" id="1.10.287.70">
    <property type="match status" value="1"/>
</dbReference>
<evidence type="ECO:0000256" key="15">
    <source>
        <dbReference type="SAM" id="MobiDB-lite"/>
    </source>
</evidence>
<keyword evidence="8 13" id="KW-0472">Membrane</keyword>
<feature type="disulfide bond" evidence="14">
    <location>
        <begin position="783"/>
        <end position="837"/>
    </location>
</feature>
<dbReference type="Pfam" id="PF01094">
    <property type="entry name" value="ANF_receptor"/>
    <property type="match status" value="1"/>
</dbReference>
<gene>
    <name evidence="18" type="ORF">CEURO_LOCUS12899</name>
</gene>
<dbReference type="InterPro" id="IPR017103">
    <property type="entry name" value="Iontropic_Glu_rcpt_pln"/>
</dbReference>
<keyword evidence="10" id="KW-0325">Glycoprotein</keyword>
<evidence type="ECO:0000256" key="2">
    <source>
        <dbReference type="ARBA" id="ARBA00008685"/>
    </source>
</evidence>
<keyword evidence="7 13" id="KW-0406">Ion transport</keyword>
<dbReference type="GO" id="GO:0016020">
    <property type="term" value="C:membrane"/>
    <property type="evidence" value="ECO:0007669"/>
    <property type="project" value="UniProtKB-SubCell"/>
</dbReference>
<dbReference type="PANTHER" id="PTHR18966">
    <property type="entry name" value="IONOTROPIC GLUTAMATE RECEPTOR"/>
    <property type="match status" value="1"/>
</dbReference>
<dbReference type="InterPro" id="IPR019594">
    <property type="entry name" value="Glu/Gly-bd"/>
</dbReference>
<dbReference type="GO" id="GO:0009611">
    <property type="term" value="P:response to wounding"/>
    <property type="evidence" value="ECO:0007669"/>
    <property type="project" value="UniProtKB-ARBA"/>
</dbReference>
<dbReference type="PIRSF" id="PIRSF037090">
    <property type="entry name" value="Iontro_Glu-like_rcpt_pln"/>
    <property type="match status" value="1"/>
</dbReference>
<name>A0A9P0ZC23_CUSEU</name>
<dbReference type="Gene3D" id="3.40.50.2300">
    <property type="match status" value="2"/>
</dbReference>
<dbReference type="FunFam" id="1.10.287.70:FF:000037">
    <property type="entry name" value="Glutamate receptor"/>
    <property type="match status" value="1"/>
</dbReference>
<comment type="similarity">
    <text evidence="2 13">Belongs to the glutamate-gated ion channel (TC 1.A.10.1) family.</text>
</comment>
<comment type="subcellular location">
    <subcellularLocation>
        <location evidence="1">Membrane</location>
        <topology evidence="1">Multi-pass membrane protein</topology>
    </subcellularLocation>
</comment>
<keyword evidence="9 13" id="KW-0675">Receptor</keyword>
<evidence type="ECO:0000256" key="8">
    <source>
        <dbReference type="ARBA" id="ARBA00023136"/>
    </source>
</evidence>
<evidence type="ECO:0000256" key="10">
    <source>
        <dbReference type="ARBA" id="ARBA00023180"/>
    </source>
</evidence>
<feature type="domain" description="Ionotropic glutamate receptor C-terminal" evidence="17">
    <location>
        <begin position="487"/>
        <end position="834"/>
    </location>
</feature>
<dbReference type="Pfam" id="PF00060">
    <property type="entry name" value="Lig_chan"/>
    <property type="match status" value="1"/>
</dbReference>
<dbReference type="InterPro" id="IPR000337">
    <property type="entry name" value="GPCR_3"/>
</dbReference>
<feature type="compositionally biased region" description="Low complexity" evidence="15">
    <location>
        <begin position="942"/>
        <end position="957"/>
    </location>
</feature>
<dbReference type="InterPro" id="IPR015683">
    <property type="entry name" value="Ionotropic_Glu_rcpt"/>
</dbReference>
<evidence type="ECO:0000256" key="9">
    <source>
        <dbReference type="ARBA" id="ARBA00023170"/>
    </source>
</evidence>
<dbReference type="InterPro" id="IPR028082">
    <property type="entry name" value="Peripla_BP_I"/>
</dbReference>
<dbReference type="InterPro" id="IPR001828">
    <property type="entry name" value="ANF_lig-bd_rcpt"/>
</dbReference>
<evidence type="ECO:0000259" key="17">
    <source>
        <dbReference type="SMART" id="SM00079"/>
    </source>
</evidence>
<reference evidence="18" key="1">
    <citation type="submission" date="2022-07" db="EMBL/GenBank/DDBJ databases">
        <authorList>
            <person name="Macas J."/>
            <person name="Novak P."/>
            <person name="Neumann P."/>
        </authorList>
    </citation>
    <scope>NUCLEOTIDE SEQUENCE</scope>
</reference>
<evidence type="ECO:0000256" key="13">
    <source>
        <dbReference type="PIRNR" id="PIRNR037090"/>
    </source>
</evidence>
<dbReference type="OrthoDB" id="5984008at2759"/>
<dbReference type="GO" id="GO:0015276">
    <property type="term" value="F:ligand-gated monoatomic ion channel activity"/>
    <property type="evidence" value="ECO:0007669"/>
    <property type="project" value="InterPro"/>
</dbReference>
<keyword evidence="12 13" id="KW-0407">Ion channel</keyword>
<dbReference type="FunFam" id="3.40.190.10:FF:000175">
    <property type="entry name" value="Glutamate receptor"/>
    <property type="match status" value="1"/>
</dbReference>
<evidence type="ECO:0000256" key="12">
    <source>
        <dbReference type="ARBA" id="ARBA00023303"/>
    </source>
</evidence>
<dbReference type="PRINTS" id="PR01176">
    <property type="entry name" value="GABABRECEPTR"/>
</dbReference>
<accession>A0A9P0ZC23</accession>
<keyword evidence="5" id="KW-0732">Signal</keyword>
<dbReference type="EMBL" id="CAMAPE010000032">
    <property type="protein sequence ID" value="CAH9094802.1"/>
    <property type="molecule type" value="Genomic_DNA"/>
</dbReference>
<evidence type="ECO:0000313" key="19">
    <source>
        <dbReference type="Proteomes" id="UP001152484"/>
    </source>
</evidence>
<feature type="compositionally biased region" description="Polar residues" evidence="15">
    <location>
        <begin position="926"/>
        <end position="941"/>
    </location>
</feature>
<dbReference type="PRINTS" id="PR00248">
    <property type="entry name" value="GPCRMGR"/>
</dbReference>
<comment type="function">
    <text evidence="13">Glutamate-gated receptor that probably acts as non-selective cation channel.</text>
</comment>
<evidence type="ECO:0000256" key="3">
    <source>
        <dbReference type="ARBA" id="ARBA00022448"/>
    </source>
</evidence>
<feature type="region of interest" description="Disordered" evidence="15">
    <location>
        <begin position="912"/>
        <end position="957"/>
    </location>
</feature>
<keyword evidence="4 16" id="KW-0812">Transmembrane</keyword>
<evidence type="ECO:0000256" key="5">
    <source>
        <dbReference type="ARBA" id="ARBA00022729"/>
    </source>
</evidence>
<organism evidence="18 19">
    <name type="scientific">Cuscuta europaea</name>
    <name type="common">European dodder</name>
    <dbReference type="NCBI Taxonomy" id="41803"/>
    <lineage>
        <taxon>Eukaryota</taxon>
        <taxon>Viridiplantae</taxon>
        <taxon>Streptophyta</taxon>
        <taxon>Embryophyta</taxon>
        <taxon>Tracheophyta</taxon>
        <taxon>Spermatophyta</taxon>
        <taxon>Magnoliopsida</taxon>
        <taxon>eudicotyledons</taxon>
        <taxon>Gunneridae</taxon>
        <taxon>Pentapetalae</taxon>
        <taxon>asterids</taxon>
        <taxon>lamiids</taxon>
        <taxon>Solanales</taxon>
        <taxon>Convolvulaceae</taxon>
        <taxon>Cuscuteae</taxon>
        <taxon>Cuscuta</taxon>
        <taxon>Cuscuta subgen. Cuscuta</taxon>
    </lineage>
</organism>
<evidence type="ECO:0000256" key="7">
    <source>
        <dbReference type="ARBA" id="ARBA00023065"/>
    </source>
</evidence>
<sequence length="957" mass="104984">MKGTTRVVLITWGIVVLLGGVVCSRGLMSNKLDNHGSASRRRPVVVKVGAIFVFESTIGRAAKIAIEEAVKDVNSYPGLLRGTRLDVKFQSSNCSGFLGMLSALEFMETEIVAIIGPQSSVIAHTISHIANQLQVPLLSFAATDPTLASLQFPYFIRTTHSDLYQMKAVADIIDHYGWREVIAVFIDDDYGRNGVAALGDALSANRCKLTFKAGIPPDTATNRAALMDIMVQIALLESRVIVLHAYPDSGFTVFSVAHYLGMMNEGYVWIATDWLSTALDSSSTHPLPPEKMDMMQGVIALRQHTEDSERRRAFSARWKNMTEGMGGINSYALHAYDSVWLVAHALESFLSQGSGGVISFSKLELEGRRSNSHLHLEALSVFDGGPHLVKNVLGSDFIGLTGRIKFAKDKTLLFPSYDIINVIGSGSRSIGYWSNYSGLSTAPPETLYSKPPNNSRENQKLHDMMWPGQSSRKPRGWVFPNNGKQLKIGVPIRASYREFVSQVTGGTSNNNNNTFKGFSIDVFLAAVSLLPYPVPYQFVPFGNGLENPSYSELVRLVSAGVFDGAIGDIAIVTNRTRVVDFTQPYVASGLLVVAPFKKLNTGAWAFLRPFSAQMWAVTAFFFIVVGTVVWILEHRINDEFRGPPKKQLITIVWFSLSTMFFAHRENTVSTLGRAVLIIWLFVVLIINSSYTASLTSILTVQQLYSPIKGIESLKEGDDPIGYQTGSFAERYLVDEIGIPKSRLVPLGSPEAYAAALEKGPAEGGVSAVVDERPYVESFLSSQCKFRILGQEFTKSGWGFAFPRDSPLATDMSTAILTLSENGELQRIHDKWLVRAGCGSDGTEIDSDRLHLKSFWGLFVICGAACVLALLIYCCQIILKFRRIARAESVGDGSGSSHSRNLRRLISLIDEKSDPSKRDKKRRKIDAQQQSHSMENSASGGRTPTLLAPPATLLSIPG</sequence>
<feature type="transmembrane region" description="Helical" evidence="16">
    <location>
        <begin position="676"/>
        <end position="700"/>
    </location>
</feature>
<evidence type="ECO:0000256" key="11">
    <source>
        <dbReference type="ARBA" id="ARBA00023286"/>
    </source>
</evidence>
<dbReference type="Proteomes" id="UP001152484">
    <property type="component" value="Unassembled WGS sequence"/>
</dbReference>
<dbReference type="Pfam" id="PF10613">
    <property type="entry name" value="Lig_chan-Glu_bd"/>
    <property type="match status" value="1"/>
</dbReference>
<dbReference type="GO" id="GO:1901701">
    <property type="term" value="P:cellular response to oxygen-containing compound"/>
    <property type="evidence" value="ECO:0007669"/>
    <property type="project" value="UniProtKB-ARBA"/>
</dbReference>
<evidence type="ECO:0000256" key="6">
    <source>
        <dbReference type="ARBA" id="ARBA00022989"/>
    </source>
</evidence>
<keyword evidence="14" id="KW-1015">Disulfide bond</keyword>
<dbReference type="InterPro" id="IPR044440">
    <property type="entry name" value="GABAb_receptor_plant_PBP1"/>
</dbReference>